<sequence>MRTIIDLPESDRETLDALSQQLGISRAEAVRRAVAEFLKSHRSASNEELFGIWRNRNEDALDYEDRVRDEWNRR</sequence>
<dbReference type="EMBL" id="JAAGSC010000040">
    <property type="protein sequence ID" value="NDY95494.1"/>
    <property type="molecule type" value="Genomic_DNA"/>
</dbReference>
<dbReference type="Pfam" id="PF01402">
    <property type="entry name" value="RHH_1"/>
    <property type="match status" value="1"/>
</dbReference>
<feature type="domain" description="Ribbon-helix-helix protein CopG" evidence="1">
    <location>
        <begin position="2"/>
        <end position="39"/>
    </location>
</feature>
<name>A0A845UYB6_9GAMM</name>
<dbReference type="InterPro" id="IPR002145">
    <property type="entry name" value="CopG"/>
</dbReference>
<evidence type="ECO:0000259" key="1">
    <source>
        <dbReference type="Pfam" id="PF01402"/>
    </source>
</evidence>
<keyword evidence="3" id="KW-1185">Reference proteome</keyword>
<evidence type="ECO:0000313" key="3">
    <source>
        <dbReference type="Proteomes" id="UP000484885"/>
    </source>
</evidence>
<proteinExistence type="predicted"/>
<dbReference type="AlphaFoldDB" id="A0A845UYB6"/>
<dbReference type="RefSeq" id="WP_164210902.1">
    <property type="nucleotide sequence ID" value="NZ_JAAGSC010000040.1"/>
</dbReference>
<dbReference type="Gene3D" id="1.10.1220.10">
    <property type="entry name" value="Met repressor-like"/>
    <property type="match status" value="1"/>
</dbReference>
<gene>
    <name evidence="2" type="ORF">G3I74_07135</name>
</gene>
<dbReference type="Proteomes" id="UP000484885">
    <property type="component" value="Unassembled WGS sequence"/>
</dbReference>
<dbReference type="GO" id="GO:0006355">
    <property type="term" value="P:regulation of DNA-templated transcription"/>
    <property type="evidence" value="ECO:0007669"/>
    <property type="project" value="InterPro"/>
</dbReference>
<comment type="caution">
    <text evidence="2">The sequence shown here is derived from an EMBL/GenBank/DDBJ whole genome shotgun (WGS) entry which is preliminary data.</text>
</comment>
<accession>A0A845UYB6</accession>
<organism evidence="2 3">
    <name type="scientific">Wenzhouxiangella limi</name>
    <dbReference type="NCBI Taxonomy" id="2707351"/>
    <lineage>
        <taxon>Bacteria</taxon>
        <taxon>Pseudomonadati</taxon>
        <taxon>Pseudomonadota</taxon>
        <taxon>Gammaproteobacteria</taxon>
        <taxon>Chromatiales</taxon>
        <taxon>Wenzhouxiangellaceae</taxon>
        <taxon>Wenzhouxiangella</taxon>
    </lineage>
</organism>
<evidence type="ECO:0000313" key="2">
    <source>
        <dbReference type="EMBL" id="NDY95494.1"/>
    </source>
</evidence>
<dbReference type="InterPro" id="IPR013321">
    <property type="entry name" value="Arc_rbn_hlx_hlx"/>
</dbReference>
<protein>
    <submittedName>
        <fullName evidence="2">Ribbon-helix-helix protein, CopG family</fullName>
    </submittedName>
</protein>
<reference evidence="2 3" key="1">
    <citation type="submission" date="2020-02" db="EMBL/GenBank/DDBJ databases">
        <authorList>
            <person name="Zhang X.-Y."/>
        </authorList>
    </citation>
    <scope>NUCLEOTIDE SEQUENCE [LARGE SCALE GENOMIC DNA]</scope>
    <source>
        <strain evidence="2 3">C33</strain>
    </source>
</reference>